<keyword evidence="5" id="KW-0408">Iron</keyword>
<gene>
    <name evidence="8" type="ORF">METZ01_LOCUS25571</name>
</gene>
<dbReference type="InterPro" id="IPR001663">
    <property type="entry name" value="Rng_hydr_dOase-A"/>
</dbReference>
<evidence type="ECO:0000256" key="4">
    <source>
        <dbReference type="ARBA" id="ARBA00023002"/>
    </source>
</evidence>
<protein>
    <recommendedName>
        <fullName evidence="7">Rieske domain-containing protein</fullName>
    </recommendedName>
</protein>
<evidence type="ECO:0000256" key="1">
    <source>
        <dbReference type="ARBA" id="ARBA00001962"/>
    </source>
</evidence>
<evidence type="ECO:0000256" key="3">
    <source>
        <dbReference type="ARBA" id="ARBA00022723"/>
    </source>
</evidence>
<evidence type="ECO:0000313" key="8">
    <source>
        <dbReference type="EMBL" id="SUZ72717.1"/>
    </source>
</evidence>
<dbReference type="CDD" id="cd03469">
    <property type="entry name" value="Rieske_RO_Alpha_N"/>
    <property type="match status" value="1"/>
</dbReference>
<evidence type="ECO:0000256" key="2">
    <source>
        <dbReference type="ARBA" id="ARBA00022714"/>
    </source>
</evidence>
<keyword evidence="2" id="KW-0001">2Fe-2S</keyword>
<dbReference type="Pfam" id="PF00355">
    <property type="entry name" value="Rieske"/>
    <property type="match status" value="1"/>
</dbReference>
<dbReference type="PRINTS" id="PR00090">
    <property type="entry name" value="RNGDIOXGNASE"/>
</dbReference>
<dbReference type="PANTHER" id="PTHR43756:SF5">
    <property type="entry name" value="CHOLINE MONOOXYGENASE, CHLOROPLASTIC"/>
    <property type="match status" value="1"/>
</dbReference>
<dbReference type="Gene3D" id="2.102.10.10">
    <property type="entry name" value="Rieske [2Fe-2S] iron-sulphur domain"/>
    <property type="match status" value="1"/>
</dbReference>
<name>A0A381Q3N8_9ZZZZ</name>
<reference evidence="8" key="1">
    <citation type="submission" date="2018-05" db="EMBL/GenBank/DDBJ databases">
        <authorList>
            <person name="Lanie J.A."/>
            <person name="Ng W.-L."/>
            <person name="Kazmierczak K.M."/>
            <person name="Andrzejewski T.M."/>
            <person name="Davidsen T.M."/>
            <person name="Wayne K.J."/>
            <person name="Tettelin H."/>
            <person name="Glass J.I."/>
            <person name="Rusch D."/>
            <person name="Podicherti R."/>
            <person name="Tsui H.-C.T."/>
            <person name="Winkler M.E."/>
        </authorList>
    </citation>
    <scope>NUCLEOTIDE SEQUENCE</scope>
</reference>
<keyword evidence="4" id="KW-0560">Oxidoreductase</keyword>
<organism evidence="8">
    <name type="scientific">marine metagenome</name>
    <dbReference type="NCBI Taxonomy" id="408172"/>
    <lineage>
        <taxon>unclassified sequences</taxon>
        <taxon>metagenomes</taxon>
        <taxon>ecological metagenomes</taxon>
    </lineage>
</organism>
<dbReference type="GO" id="GO:0051537">
    <property type="term" value="F:2 iron, 2 sulfur cluster binding"/>
    <property type="evidence" value="ECO:0007669"/>
    <property type="project" value="UniProtKB-KW"/>
</dbReference>
<dbReference type="AlphaFoldDB" id="A0A381Q3N8"/>
<proteinExistence type="predicted"/>
<dbReference type="EMBL" id="UINC01001156">
    <property type="protein sequence ID" value="SUZ72717.1"/>
    <property type="molecule type" value="Genomic_DNA"/>
</dbReference>
<evidence type="ECO:0000256" key="5">
    <source>
        <dbReference type="ARBA" id="ARBA00023004"/>
    </source>
</evidence>
<sequence length="414" mass="47939">MNIEEKLSLKQLIKSQKPNFPLEQRFYMDPTIFNLDMETFFFNQWIIVGHESRIPKKGNYFLFNIKNESIIIIRDDNGKVNCFYNVCRHRGSKICLENEGSTKNLVCPYHAWSYKLDGSLKSARLMDEDFCSDQWSLHKCNSIIFEGLIFINFSNKPDNFNEFIKPVKLFIKLHGLGEAKIAARRKYPTMGNWKLTLDNFHECYHCQPSHPEYCEVHSSDYIKAYGAGSNTGPSSSEFMKELLKWNKYAEKIGHHIGEYNESKFSNFFRSAERTPFSKGKLSETKNGKPASTLMGKFKEFDGGYTTIGTSPFNSLLMSNDFATIFTFIPKGPLETEVELMWLVHKDAKKGVDYNVDKMTWMWHETTLADKKIIENNQNGVMSKKYIPGPLSQMEVGLEKLKNWYLNHLELILGS</sequence>
<keyword evidence="3" id="KW-0479">Metal-binding</keyword>
<dbReference type="PANTHER" id="PTHR43756">
    <property type="entry name" value="CHOLINE MONOOXYGENASE, CHLOROPLASTIC"/>
    <property type="match status" value="1"/>
</dbReference>
<dbReference type="InterPro" id="IPR015879">
    <property type="entry name" value="Ring_hydroxy_dOase_asu_C_dom"/>
</dbReference>
<dbReference type="GO" id="GO:0005506">
    <property type="term" value="F:iron ion binding"/>
    <property type="evidence" value="ECO:0007669"/>
    <property type="project" value="InterPro"/>
</dbReference>
<feature type="domain" description="Rieske" evidence="7">
    <location>
        <begin position="46"/>
        <end position="151"/>
    </location>
</feature>
<dbReference type="Pfam" id="PF00848">
    <property type="entry name" value="Ring_hydroxyl_A"/>
    <property type="match status" value="1"/>
</dbReference>
<evidence type="ECO:0000256" key="6">
    <source>
        <dbReference type="ARBA" id="ARBA00023014"/>
    </source>
</evidence>
<dbReference type="Gene3D" id="3.90.380.10">
    <property type="entry name" value="Naphthalene 1,2-dioxygenase Alpha Subunit, Chain A, domain 1"/>
    <property type="match status" value="1"/>
</dbReference>
<dbReference type="InterPro" id="IPR017941">
    <property type="entry name" value="Rieske_2Fe-2S"/>
</dbReference>
<evidence type="ECO:0000259" key="7">
    <source>
        <dbReference type="PROSITE" id="PS51296"/>
    </source>
</evidence>
<accession>A0A381Q3N8</accession>
<dbReference type="GO" id="GO:0016491">
    <property type="term" value="F:oxidoreductase activity"/>
    <property type="evidence" value="ECO:0007669"/>
    <property type="project" value="UniProtKB-KW"/>
</dbReference>
<dbReference type="SUPFAM" id="SSF50022">
    <property type="entry name" value="ISP domain"/>
    <property type="match status" value="1"/>
</dbReference>
<dbReference type="PROSITE" id="PS51296">
    <property type="entry name" value="RIESKE"/>
    <property type="match status" value="1"/>
</dbReference>
<dbReference type="SUPFAM" id="SSF55961">
    <property type="entry name" value="Bet v1-like"/>
    <property type="match status" value="1"/>
</dbReference>
<dbReference type="InterPro" id="IPR036922">
    <property type="entry name" value="Rieske_2Fe-2S_sf"/>
</dbReference>
<keyword evidence="6" id="KW-0411">Iron-sulfur</keyword>
<comment type="cofactor">
    <cofactor evidence="1">
        <name>Fe cation</name>
        <dbReference type="ChEBI" id="CHEBI:24875"/>
    </cofactor>
</comment>